<organism evidence="5 6">
    <name type="scientific">Tetraparma gracilis</name>
    <dbReference type="NCBI Taxonomy" id="2962635"/>
    <lineage>
        <taxon>Eukaryota</taxon>
        <taxon>Sar</taxon>
        <taxon>Stramenopiles</taxon>
        <taxon>Ochrophyta</taxon>
        <taxon>Bolidophyceae</taxon>
        <taxon>Parmales</taxon>
        <taxon>Triparmaceae</taxon>
        <taxon>Tetraparma</taxon>
    </lineage>
</organism>
<dbReference type="Proteomes" id="UP001165060">
    <property type="component" value="Unassembled WGS sequence"/>
</dbReference>
<evidence type="ECO:0000256" key="2">
    <source>
        <dbReference type="ARBA" id="ARBA00022679"/>
    </source>
</evidence>
<dbReference type="EMBL" id="BRYB01003663">
    <property type="protein sequence ID" value="GMI18966.1"/>
    <property type="molecule type" value="Genomic_DNA"/>
</dbReference>
<evidence type="ECO:0000256" key="3">
    <source>
        <dbReference type="ARBA" id="ARBA00022695"/>
    </source>
</evidence>
<sequence length="455" mass="48380">PPPPQFTCCVAEDDLTCESAGWRPLHVERGFRASETVVTLIPVTSGPVQIVDFFAKTADEVVDLIANSMTSAYNTDMPLINDCTVVVAPEHLTTLERGGVASKKQLAKMLWNKCNANLAPSYPRILRNKMLVDGKVPVPLIPLLSAVVGYGLMVVQTCLSLLMLEPLKIIPKFTSPESLHIVVAGAPAGKYSAFCPGFGLGVPPMSTAHLSGPVSRVVEDTPAGVRGAGGDDEDERVIMDPRGVAPPVPFSLAKRTGAMGKTIGFMDISKPKSDQVLDRVRELLLSKFPGATVKRYRKATFSRRAGKDLIARITADELHPHLTHVAVHDSARPLLLASSFTAVALAGFSHGCSALAVPVKATIKRAGPDLTVIDTPDRSELWEVQTPQVCDIDLLLAGFARVAAEGLAVTDDCSVVEAGGGAVKLTRGEYTNIKITTPEDLGVAEGILREREAGA</sequence>
<keyword evidence="3" id="KW-0548">Nucleotidyltransferase</keyword>
<dbReference type="InterPro" id="IPR050088">
    <property type="entry name" value="IspD/TarI_cytidylyltransf_bact"/>
</dbReference>
<dbReference type="Gene3D" id="3.90.550.10">
    <property type="entry name" value="Spore Coat Polysaccharide Biosynthesis Protein SpsA, Chain A"/>
    <property type="match status" value="1"/>
</dbReference>
<feature type="domain" description="UGSC-like" evidence="4">
    <location>
        <begin position="238"/>
        <end position="315"/>
    </location>
</feature>
<feature type="non-terminal residue" evidence="5">
    <location>
        <position position="1"/>
    </location>
</feature>
<reference evidence="5 6" key="1">
    <citation type="journal article" date="2023" name="Commun. Biol.">
        <title>Genome analysis of Parmales, the sister group of diatoms, reveals the evolutionary specialization of diatoms from phago-mixotrophs to photoautotrophs.</title>
        <authorList>
            <person name="Ban H."/>
            <person name="Sato S."/>
            <person name="Yoshikawa S."/>
            <person name="Yamada K."/>
            <person name="Nakamura Y."/>
            <person name="Ichinomiya M."/>
            <person name="Sato N."/>
            <person name="Blanc-Mathieu R."/>
            <person name="Endo H."/>
            <person name="Kuwata A."/>
            <person name="Ogata H."/>
        </authorList>
    </citation>
    <scope>NUCLEOTIDE SEQUENCE [LARGE SCALE GENOMIC DNA]</scope>
</reference>
<evidence type="ECO:0000313" key="5">
    <source>
        <dbReference type="EMBL" id="GMI18966.1"/>
    </source>
</evidence>
<comment type="caution">
    <text evidence="5">The sequence shown here is derived from an EMBL/GenBank/DDBJ whole genome shotgun (WGS) entry which is preliminary data.</text>
</comment>
<dbReference type="Pfam" id="PF01128">
    <property type="entry name" value="IspD"/>
    <property type="match status" value="1"/>
</dbReference>
<dbReference type="PANTHER" id="PTHR32125:SF4">
    <property type="entry name" value="2-C-METHYL-D-ERYTHRITOL 4-PHOSPHATE CYTIDYLYLTRANSFERASE, CHLOROPLASTIC"/>
    <property type="match status" value="1"/>
</dbReference>
<gene>
    <name evidence="5" type="ORF">TeGR_g10842</name>
</gene>
<comment type="similarity">
    <text evidence="1">Belongs to the IspD/TarI cytidylyltransferase family. IspD subfamily.</text>
</comment>
<dbReference type="PANTHER" id="PTHR32125">
    <property type="entry name" value="2-C-METHYL-D-ERYTHRITOL 4-PHOSPHATE CYTIDYLYLTRANSFERASE, CHLOROPLASTIC"/>
    <property type="match status" value="1"/>
</dbReference>
<evidence type="ECO:0000313" key="6">
    <source>
        <dbReference type="Proteomes" id="UP001165060"/>
    </source>
</evidence>
<evidence type="ECO:0000256" key="1">
    <source>
        <dbReference type="ARBA" id="ARBA00009789"/>
    </source>
</evidence>
<keyword evidence="2" id="KW-0808">Transferase</keyword>
<name>A0ABQ6M3M1_9STRA</name>
<keyword evidence="6" id="KW-1185">Reference proteome</keyword>
<dbReference type="InterPro" id="IPR029044">
    <property type="entry name" value="Nucleotide-diphossugar_trans"/>
</dbReference>
<accession>A0ABQ6M3M1</accession>
<dbReference type="Pfam" id="PF24696">
    <property type="entry name" value="UGSC"/>
    <property type="match status" value="1"/>
</dbReference>
<protein>
    <recommendedName>
        <fullName evidence="4">UGSC-like domain-containing protein</fullName>
    </recommendedName>
</protein>
<proteinExistence type="inferred from homology"/>
<dbReference type="InterPro" id="IPR057767">
    <property type="entry name" value="UGSC-like_dom"/>
</dbReference>
<dbReference type="InterPro" id="IPR034683">
    <property type="entry name" value="IspD/TarI"/>
</dbReference>
<evidence type="ECO:0000259" key="4">
    <source>
        <dbReference type="Pfam" id="PF24696"/>
    </source>
</evidence>
<dbReference type="SUPFAM" id="SSF53448">
    <property type="entry name" value="Nucleotide-diphospho-sugar transferases"/>
    <property type="match status" value="1"/>
</dbReference>